<reference evidence="2" key="1">
    <citation type="journal article" date="2019" name="Int. J. Syst. Evol. Microbiol.">
        <title>The Global Catalogue of Microorganisms (GCM) 10K type strain sequencing project: providing services to taxonomists for standard genome sequencing and annotation.</title>
        <authorList>
            <consortium name="The Broad Institute Genomics Platform"/>
            <consortium name="The Broad Institute Genome Sequencing Center for Infectious Disease"/>
            <person name="Wu L."/>
            <person name="Ma J."/>
        </authorList>
    </citation>
    <scope>NUCLEOTIDE SEQUENCE [LARGE SCALE GENOMIC DNA]</scope>
    <source>
        <strain evidence="2">CCUG 57401</strain>
    </source>
</reference>
<comment type="caution">
    <text evidence="1">The sequence shown here is derived from an EMBL/GenBank/DDBJ whole genome shotgun (WGS) entry which is preliminary data.</text>
</comment>
<proteinExistence type="predicted"/>
<evidence type="ECO:0008006" key="3">
    <source>
        <dbReference type="Google" id="ProtNLM"/>
    </source>
</evidence>
<name>A0ABW0NKH6_9BURK</name>
<gene>
    <name evidence="1" type="ORF">ACFPOE_18945</name>
</gene>
<dbReference type="RefSeq" id="WP_376851846.1">
    <property type="nucleotide sequence ID" value="NZ_JBHSMF010000009.1"/>
</dbReference>
<evidence type="ECO:0000313" key="1">
    <source>
        <dbReference type="EMBL" id="MFC5499628.1"/>
    </source>
</evidence>
<accession>A0ABW0NKH6</accession>
<dbReference type="Proteomes" id="UP001596037">
    <property type="component" value="Unassembled WGS sequence"/>
</dbReference>
<evidence type="ECO:0000313" key="2">
    <source>
        <dbReference type="Proteomes" id="UP001596037"/>
    </source>
</evidence>
<organism evidence="1 2">
    <name type="scientific">Caenimonas terrae</name>
    <dbReference type="NCBI Taxonomy" id="696074"/>
    <lineage>
        <taxon>Bacteria</taxon>
        <taxon>Pseudomonadati</taxon>
        <taxon>Pseudomonadota</taxon>
        <taxon>Betaproteobacteria</taxon>
        <taxon>Burkholderiales</taxon>
        <taxon>Comamonadaceae</taxon>
        <taxon>Caenimonas</taxon>
    </lineage>
</organism>
<sequence length="73" mass="8258">MASSWTPERRARQAALIRTWQPWQQATGPRTPDGKARASLNAYKGGHRQKLRELTSMVNAEIRAARELVSRVS</sequence>
<dbReference type="EMBL" id="JBHSMF010000009">
    <property type="protein sequence ID" value="MFC5499628.1"/>
    <property type="molecule type" value="Genomic_DNA"/>
</dbReference>
<protein>
    <recommendedName>
        <fullName evidence="3">Transposase</fullName>
    </recommendedName>
</protein>
<keyword evidence="2" id="KW-1185">Reference proteome</keyword>